<organism evidence="1">
    <name type="scientific">Panicum hallii</name>
    <dbReference type="NCBI Taxonomy" id="206008"/>
    <lineage>
        <taxon>Eukaryota</taxon>
        <taxon>Viridiplantae</taxon>
        <taxon>Streptophyta</taxon>
        <taxon>Embryophyta</taxon>
        <taxon>Tracheophyta</taxon>
        <taxon>Spermatophyta</taxon>
        <taxon>Magnoliopsida</taxon>
        <taxon>Liliopsida</taxon>
        <taxon>Poales</taxon>
        <taxon>Poaceae</taxon>
        <taxon>PACMAD clade</taxon>
        <taxon>Panicoideae</taxon>
        <taxon>Panicodae</taxon>
        <taxon>Paniceae</taxon>
        <taxon>Panicinae</taxon>
        <taxon>Panicum</taxon>
        <taxon>Panicum sect. Panicum</taxon>
    </lineage>
</organism>
<dbReference type="AlphaFoldDB" id="A0A2T8JC12"/>
<sequence>MLPCTGRIFLIPFLDPTTLFQVCIHCETSRATFLHSCTTDFFFRTMNCFEGAIRSHSVQIRETATYSSMPTAMRMHSCMHVTDPHHKKFYFKTTNT</sequence>
<gene>
    <name evidence="1" type="ORF">PAHAL_4G069900</name>
</gene>
<name>A0A2T8JC12_9POAL</name>
<dbReference type="EMBL" id="CM008049">
    <property type="protein sequence ID" value="PVH47467.1"/>
    <property type="molecule type" value="Genomic_DNA"/>
</dbReference>
<proteinExistence type="predicted"/>
<accession>A0A2T8JC12</accession>
<reference evidence="1" key="1">
    <citation type="submission" date="2018-04" db="EMBL/GenBank/DDBJ databases">
        <title>WGS assembly of Panicum hallii.</title>
        <authorList>
            <person name="Lovell J."/>
            <person name="Jenkins J."/>
            <person name="Lowry D."/>
            <person name="Mamidi S."/>
            <person name="Sreedasyam A."/>
            <person name="Weng X."/>
            <person name="Barry K."/>
            <person name="Bonette J."/>
            <person name="Campitelli B."/>
            <person name="Daum C."/>
            <person name="Gordon S."/>
            <person name="Gould B."/>
            <person name="Lipzen A."/>
            <person name="Macqueen A."/>
            <person name="Palacio-Mejia J."/>
            <person name="Plott C."/>
            <person name="Shakirov E."/>
            <person name="Shu S."/>
            <person name="Yoshinaga Y."/>
            <person name="Zane M."/>
            <person name="Rokhsar D."/>
            <person name="Grimwood J."/>
            <person name="Schmutz J."/>
            <person name="Juenger T."/>
        </authorList>
    </citation>
    <scope>NUCLEOTIDE SEQUENCE [LARGE SCALE GENOMIC DNA]</scope>
    <source>
        <strain evidence="1">FIL2</strain>
    </source>
</reference>
<dbReference type="Proteomes" id="UP000243499">
    <property type="component" value="Chromosome 4"/>
</dbReference>
<protein>
    <submittedName>
        <fullName evidence="1">Uncharacterized protein</fullName>
    </submittedName>
</protein>
<evidence type="ECO:0000313" key="1">
    <source>
        <dbReference type="EMBL" id="PVH47467.1"/>
    </source>
</evidence>
<dbReference type="Gramene" id="PVH47467">
    <property type="protein sequence ID" value="PVH47467"/>
    <property type="gene ID" value="PAHAL_4G069900"/>
</dbReference>